<gene>
    <name evidence="5" type="ORF">FCN80_15160</name>
</gene>
<dbReference type="InterPro" id="IPR013785">
    <property type="entry name" value="Aldolase_TIM"/>
</dbReference>
<comment type="cofactor">
    <cofactor evidence="1">
        <name>Zn(2+)</name>
        <dbReference type="ChEBI" id="CHEBI:29105"/>
    </cofactor>
</comment>
<dbReference type="Pfam" id="PF05853">
    <property type="entry name" value="BKACE"/>
    <property type="match status" value="1"/>
</dbReference>
<dbReference type="InterPro" id="IPR008567">
    <property type="entry name" value="BKACE"/>
</dbReference>
<keyword evidence="3" id="KW-0479">Metal-binding</keyword>
<dbReference type="Proteomes" id="UP000305202">
    <property type="component" value="Unassembled WGS sequence"/>
</dbReference>
<proteinExistence type="predicted"/>
<keyword evidence="6" id="KW-1185">Reference proteome</keyword>
<protein>
    <submittedName>
        <fullName evidence="5">3-keto-5-aminohexanoate cleavage protein</fullName>
    </submittedName>
</protein>
<sequence>MIMSENKVILTVACTGAWPQKSDTPWIPLTPREQADDIVRCWEAGASIAHIHVRDDNHQASMNVDPFAETVRRVRDRCDIVINLTTSGGLGLDDEIRMKPFQQLRPEMASFDAGTMNWAHSTVFENSPRFLEKLATSMRACQVKPEFEIFDAGMIYNVLYYMKKGLIQGPPHFQYVLGAPGGMTAKVRNLMFLLETCKHHLGDNFTWSALGIGRGHLPIMFAALALDGHVRVGMEDNIFYRKGELAQSNTWFVNRVKRAAAEMDKAVATPEETRAMLGLTRQSPVSA</sequence>
<name>A0ABY2SKC2_9HYPH</name>
<dbReference type="Gene3D" id="3.20.20.70">
    <property type="entry name" value="Aldolase class I"/>
    <property type="match status" value="1"/>
</dbReference>
<evidence type="ECO:0000256" key="1">
    <source>
        <dbReference type="ARBA" id="ARBA00001947"/>
    </source>
</evidence>
<reference evidence="5 6" key="1">
    <citation type="submission" date="2019-04" db="EMBL/GenBank/DDBJ databases">
        <authorList>
            <person name="Li M."/>
            <person name="Gao C."/>
        </authorList>
    </citation>
    <scope>NUCLEOTIDE SEQUENCE [LARGE SCALE GENOMIC DNA]</scope>
    <source>
        <strain evidence="5 6">BGMRC 2031</strain>
    </source>
</reference>
<evidence type="ECO:0000313" key="5">
    <source>
        <dbReference type="EMBL" id="TKI05222.1"/>
    </source>
</evidence>
<evidence type="ECO:0000256" key="4">
    <source>
        <dbReference type="ARBA" id="ARBA00022833"/>
    </source>
</evidence>
<evidence type="ECO:0000256" key="3">
    <source>
        <dbReference type="ARBA" id="ARBA00022723"/>
    </source>
</evidence>
<keyword evidence="2" id="KW-0808">Transferase</keyword>
<evidence type="ECO:0000256" key="2">
    <source>
        <dbReference type="ARBA" id="ARBA00022679"/>
    </source>
</evidence>
<keyword evidence="4" id="KW-0862">Zinc</keyword>
<dbReference type="EMBL" id="SZPQ01000021">
    <property type="protein sequence ID" value="TKI05222.1"/>
    <property type="molecule type" value="Genomic_DNA"/>
</dbReference>
<comment type="caution">
    <text evidence="5">The sequence shown here is derived from an EMBL/GenBank/DDBJ whole genome shotgun (WGS) entry which is preliminary data.</text>
</comment>
<dbReference type="PANTHER" id="PTHR37418:SF2">
    <property type="entry name" value="3-KETO-5-AMINOHEXANOATE CLEAVAGE ENZYME"/>
    <property type="match status" value="1"/>
</dbReference>
<evidence type="ECO:0000313" key="6">
    <source>
        <dbReference type="Proteomes" id="UP000305202"/>
    </source>
</evidence>
<dbReference type="PANTHER" id="PTHR37418">
    <property type="entry name" value="3-KETO-5-AMINOHEXANOATE CLEAVAGE ENZYME-RELATED"/>
    <property type="match status" value="1"/>
</dbReference>
<accession>A0ABY2SKC2</accession>
<organism evidence="5 6">
    <name type="scientific">Martelella alba</name>
    <dbReference type="NCBI Taxonomy" id="2590451"/>
    <lineage>
        <taxon>Bacteria</taxon>
        <taxon>Pseudomonadati</taxon>
        <taxon>Pseudomonadota</taxon>
        <taxon>Alphaproteobacteria</taxon>
        <taxon>Hyphomicrobiales</taxon>
        <taxon>Aurantimonadaceae</taxon>
        <taxon>Martelella</taxon>
    </lineage>
</organism>